<dbReference type="InterPro" id="IPR018200">
    <property type="entry name" value="USP_CS"/>
</dbReference>
<dbReference type="PANTHER" id="PTHR24006:SF651">
    <property type="entry name" value="INACTIVE UBIQUITIN CARBOXYL-TERMINAL HYDROLASE 17-LIKE PROTEIN 4-RELATED"/>
    <property type="match status" value="1"/>
</dbReference>
<organism evidence="2 3">
    <name type="scientific">Ficedula albicollis</name>
    <name type="common">Collared flycatcher</name>
    <name type="synonym">Muscicapa albicollis</name>
    <dbReference type="NCBI Taxonomy" id="59894"/>
    <lineage>
        <taxon>Eukaryota</taxon>
        <taxon>Metazoa</taxon>
        <taxon>Chordata</taxon>
        <taxon>Craniata</taxon>
        <taxon>Vertebrata</taxon>
        <taxon>Euteleostomi</taxon>
        <taxon>Archelosauria</taxon>
        <taxon>Archosauria</taxon>
        <taxon>Dinosauria</taxon>
        <taxon>Saurischia</taxon>
        <taxon>Theropoda</taxon>
        <taxon>Coelurosauria</taxon>
        <taxon>Aves</taxon>
        <taxon>Neognathae</taxon>
        <taxon>Neoaves</taxon>
        <taxon>Telluraves</taxon>
        <taxon>Australaves</taxon>
        <taxon>Passeriformes</taxon>
        <taxon>Muscicapidae</taxon>
        <taxon>Ficedula</taxon>
    </lineage>
</organism>
<dbReference type="AlphaFoldDB" id="U3JDQ7"/>
<dbReference type="GO" id="GO:0005634">
    <property type="term" value="C:nucleus"/>
    <property type="evidence" value="ECO:0007669"/>
    <property type="project" value="TreeGrafter"/>
</dbReference>
<dbReference type="Proteomes" id="UP000016665">
    <property type="component" value="Chromosome 18"/>
</dbReference>
<reference evidence="2" key="2">
    <citation type="submission" date="2025-08" db="UniProtKB">
        <authorList>
            <consortium name="Ensembl"/>
        </authorList>
    </citation>
    <scope>IDENTIFICATION</scope>
</reference>
<dbReference type="PROSITE" id="PS00972">
    <property type="entry name" value="USP_1"/>
    <property type="match status" value="1"/>
</dbReference>
<dbReference type="Ensembl" id="ENSFALT00000000916.2">
    <property type="protein sequence ID" value="ENSFALP00000000911.2"/>
    <property type="gene ID" value="ENSFALG00000029065.1"/>
</dbReference>
<dbReference type="GO" id="GO:0016579">
    <property type="term" value="P:protein deubiquitination"/>
    <property type="evidence" value="ECO:0007669"/>
    <property type="project" value="InterPro"/>
</dbReference>
<reference evidence="2" key="3">
    <citation type="submission" date="2025-09" db="UniProtKB">
        <authorList>
            <consortium name="Ensembl"/>
        </authorList>
    </citation>
    <scope>IDENTIFICATION</scope>
</reference>
<dbReference type="GO" id="GO:0042981">
    <property type="term" value="P:regulation of apoptotic process"/>
    <property type="evidence" value="ECO:0007669"/>
    <property type="project" value="TreeGrafter"/>
</dbReference>
<dbReference type="InterPro" id="IPR028889">
    <property type="entry name" value="USP"/>
</dbReference>
<dbReference type="HOGENOM" id="CLU_2202893_0_0_1"/>
<accession>U3JDQ7</accession>
<dbReference type="GO" id="GO:0004843">
    <property type="term" value="F:cysteine-type deubiquitinase activity"/>
    <property type="evidence" value="ECO:0007669"/>
    <property type="project" value="InterPro"/>
</dbReference>
<dbReference type="GO" id="GO:0005829">
    <property type="term" value="C:cytosol"/>
    <property type="evidence" value="ECO:0007669"/>
    <property type="project" value="TreeGrafter"/>
</dbReference>
<feature type="domain" description="USP" evidence="1">
    <location>
        <begin position="80"/>
        <end position="225"/>
    </location>
</feature>
<dbReference type="InterPro" id="IPR050164">
    <property type="entry name" value="Peptidase_C19"/>
</dbReference>
<dbReference type="Gene3D" id="3.90.70.10">
    <property type="entry name" value="Cysteine proteinases"/>
    <property type="match status" value="1"/>
</dbReference>
<dbReference type="PROSITE" id="PS50235">
    <property type="entry name" value="USP_3"/>
    <property type="match status" value="1"/>
</dbReference>
<dbReference type="InterPro" id="IPR038765">
    <property type="entry name" value="Papain-like_cys_pep_sf"/>
</dbReference>
<dbReference type="InterPro" id="IPR001394">
    <property type="entry name" value="Peptidase_C19_UCH"/>
</dbReference>
<evidence type="ECO:0000313" key="3">
    <source>
        <dbReference type="Proteomes" id="UP000016665"/>
    </source>
</evidence>
<dbReference type="PANTHER" id="PTHR24006">
    <property type="entry name" value="UBIQUITIN CARBOXYL-TERMINAL HYDROLASE"/>
    <property type="match status" value="1"/>
</dbReference>
<dbReference type="eggNOG" id="KOG1865">
    <property type="taxonomic scope" value="Eukaryota"/>
</dbReference>
<dbReference type="GeneTree" id="ENSGT00940000154596"/>
<dbReference type="FunFam" id="3.90.70.10:FF:000119">
    <property type="entry name" value="Ubiquitin specific peptidase 36"/>
    <property type="match status" value="1"/>
</dbReference>
<keyword evidence="3" id="KW-1185">Reference proteome</keyword>
<evidence type="ECO:0000313" key="2">
    <source>
        <dbReference type="Ensembl" id="ENSFALP00000000911.2"/>
    </source>
</evidence>
<dbReference type="Pfam" id="PF00443">
    <property type="entry name" value="UCH"/>
    <property type="match status" value="1"/>
</dbReference>
<dbReference type="STRING" id="59894.ENSFALP00000000911"/>
<evidence type="ECO:0000259" key="1">
    <source>
        <dbReference type="PROSITE" id="PS50235"/>
    </source>
</evidence>
<proteinExistence type="predicted"/>
<dbReference type="SUPFAM" id="SSF54001">
    <property type="entry name" value="Cysteine proteinases"/>
    <property type="match status" value="1"/>
</dbReference>
<name>U3JDQ7_FICAL</name>
<sequence>APVSPEIKDSRRKGRWPEAQNQSGFIGLLHLNMVLSNIVSSLFKRRLPADIAEGMALPPRIVSPYEKICMDWQQRQRPGAGLFNLGNTCYVNVILQCLTYTPPLANYLLSSKHSQSCQQQGFCMMCTMEAHVRKVLCSSASAILPGAVLRDLKCKLFRFEYGRQENAYEFLRCTLSAMHRASNCKFQSSPTTGLLDQPLPLCTLTHSPTPSFALPQYPSGSQAHR</sequence>
<gene>
    <name evidence="2" type="primary">LOC101808940</name>
</gene>
<reference evidence="2 3" key="1">
    <citation type="journal article" date="2012" name="Nature">
        <title>The genomic landscape of species divergence in Ficedula flycatchers.</title>
        <authorList>
            <person name="Ellegren H."/>
            <person name="Smeds L."/>
            <person name="Burri R."/>
            <person name="Olason P.I."/>
            <person name="Backstrom N."/>
            <person name="Kawakami T."/>
            <person name="Kunstner A."/>
            <person name="Makinen H."/>
            <person name="Nadachowska-Brzyska K."/>
            <person name="Qvarnstrom A."/>
            <person name="Uebbing S."/>
            <person name="Wolf J.B."/>
        </authorList>
    </citation>
    <scope>NUCLEOTIDE SEQUENCE [LARGE SCALE GENOMIC DNA]</scope>
</reference>
<protein>
    <recommendedName>
        <fullName evidence="1">USP domain-containing protein</fullName>
    </recommendedName>
</protein>